<dbReference type="Proteomes" id="UP000015854">
    <property type="component" value="Unassembled WGS sequence"/>
</dbReference>
<protein>
    <submittedName>
        <fullName evidence="1">Uncharacterized protein</fullName>
    </submittedName>
</protein>
<dbReference type="PATRIC" id="fig|1234876.3.peg.2501"/>
<evidence type="ECO:0000313" key="1">
    <source>
        <dbReference type="EMBL" id="EQC54359.1"/>
    </source>
</evidence>
<dbReference type="AlphaFoldDB" id="T0TAR3"/>
<proteinExistence type="predicted"/>
<dbReference type="EMBL" id="ATBB01000605">
    <property type="protein sequence ID" value="EQC54359.1"/>
    <property type="molecule type" value="Genomic_DNA"/>
</dbReference>
<reference evidence="1 2" key="1">
    <citation type="journal article" date="2013" name="ISME J.">
        <title>Multifactorial diversity sustains microbial community stability.</title>
        <authorList>
            <person name="Erkus O."/>
            <person name="de Jager V.C."/>
            <person name="Spus M."/>
            <person name="van Alen-Boerrigter I.J."/>
            <person name="van Rijswijck I.M."/>
            <person name="Hazelwood L."/>
            <person name="Janssen P.W."/>
            <person name="van Hijum S.A."/>
            <person name="Kleerebezem M."/>
            <person name="Smid E.J."/>
        </authorList>
    </citation>
    <scope>NUCLEOTIDE SEQUENCE [LARGE SCALE GENOMIC DNA]</scope>
    <source>
        <strain evidence="1 2">TIFN6</strain>
    </source>
</reference>
<accession>T0TAR3</accession>
<name>T0TAR3_LACLC</name>
<sequence length="44" mass="5033">MGPVFTSDKKVMQYALKTEEAFEHLKYIKCLNKNKSKKGGGRID</sequence>
<gene>
    <name evidence="1" type="ORF">LLT6_07350</name>
</gene>
<comment type="caution">
    <text evidence="1">The sequence shown here is derived from an EMBL/GenBank/DDBJ whole genome shotgun (WGS) entry which is preliminary data.</text>
</comment>
<evidence type="ECO:0000313" key="2">
    <source>
        <dbReference type="Proteomes" id="UP000015854"/>
    </source>
</evidence>
<organism evidence="1 2">
    <name type="scientific">Lactococcus cremoris subsp. cremoris TIFN6</name>
    <dbReference type="NCBI Taxonomy" id="1234876"/>
    <lineage>
        <taxon>Bacteria</taxon>
        <taxon>Bacillati</taxon>
        <taxon>Bacillota</taxon>
        <taxon>Bacilli</taxon>
        <taxon>Lactobacillales</taxon>
        <taxon>Streptococcaceae</taxon>
        <taxon>Lactococcus</taxon>
        <taxon>Lactococcus cremoris subsp. cremoris</taxon>
    </lineage>
</organism>